<feature type="domain" description="PTS EIIA type-2" evidence="1">
    <location>
        <begin position="5"/>
        <end position="149"/>
    </location>
</feature>
<name>A0A545TSH9_9GAMM</name>
<dbReference type="GO" id="GO:0009401">
    <property type="term" value="P:phosphoenolpyruvate-dependent sugar phosphotransferase system"/>
    <property type="evidence" value="ECO:0007669"/>
    <property type="project" value="InterPro"/>
</dbReference>
<dbReference type="SUPFAM" id="SSF55804">
    <property type="entry name" value="Phoshotransferase/anion transport protein"/>
    <property type="match status" value="1"/>
</dbReference>
<dbReference type="PROSITE" id="PS51094">
    <property type="entry name" value="PTS_EIIA_TYPE_2"/>
    <property type="match status" value="1"/>
</dbReference>
<evidence type="ECO:0000313" key="3">
    <source>
        <dbReference type="Proteomes" id="UP000319732"/>
    </source>
</evidence>
<dbReference type="InterPro" id="IPR006320">
    <property type="entry name" value="PTS_Nitro_regul"/>
</dbReference>
<dbReference type="Pfam" id="PF00359">
    <property type="entry name" value="PTS_EIIA_2"/>
    <property type="match status" value="1"/>
</dbReference>
<reference evidence="2 3" key="1">
    <citation type="submission" date="2019-06" db="EMBL/GenBank/DDBJ databases">
        <title>Whole genome sequence for Cellvibrionaceae sp. R142.</title>
        <authorList>
            <person name="Wang G."/>
        </authorList>
    </citation>
    <scope>NUCLEOTIDE SEQUENCE [LARGE SCALE GENOMIC DNA]</scope>
    <source>
        <strain evidence="2 3">R142</strain>
    </source>
</reference>
<protein>
    <submittedName>
        <fullName evidence="2">PTS IIA-like nitrogen regulatory protein PtsN</fullName>
    </submittedName>
</protein>
<sequence>MQIESILAPRRTQCRVAGISKKRVLEALAGLMSRDLPMLGTRDLFGHLIARERLGSTGIGKGIAIPHCRIENCTGTVGGLITLAKPVDYDAIDNEPVDIVFVLLVPEEAQEAHLQTLAALAERLSNRDYCNRLRRAETDQALYQAALEAW</sequence>
<dbReference type="Gene3D" id="3.40.930.10">
    <property type="entry name" value="Mannitol-specific EII, Chain A"/>
    <property type="match status" value="1"/>
</dbReference>
<proteinExistence type="predicted"/>
<dbReference type="InterPro" id="IPR016152">
    <property type="entry name" value="PTrfase/Anion_transptr"/>
</dbReference>
<dbReference type="InterPro" id="IPR002178">
    <property type="entry name" value="PTS_EIIA_type-2_dom"/>
</dbReference>
<dbReference type="AlphaFoldDB" id="A0A545TSH9"/>
<accession>A0A545TSH9</accession>
<gene>
    <name evidence="2" type="primary">ptsN</name>
    <name evidence="2" type="ORF">FKG94_10930</name>
</gene>
<dbReference type="OrthoDB" id="95460at2"/>
<evidence type="ECO:0000259" key="1">
    <source>
        <dbReference type="PROSITE" id="PS51094"/>
    </source>
</evidence>
<dbReference type="PROSITE" id="PS00372">
    <property type="entry name" value="PTS_EIIA_TYPE_2_HIS"/>
    <property type="match status" value="1"/>
</dbReference>
<dbReference type="RefSeq" id="WP_142904271.1">
    <property type="nucleotide sequence ID" value="NZ_ML660092.1"/>
</dbReference>
<dbReference type="EMBL" id="VHSG01000010">
    <property type="protein sequence ID" value="TQV80172.1"/>
    <property type="molecule type" value="Genomic_DNA"/>
</dbReference>
<comment type="caution">
    <text evidence="2">The sequence shown here is derived from an EMBL/GenBank/DDBJ whole genome shotgun (WGS) entry which is preliminary data.</text>
</comment>
<organism evidence="2 3">
    <name type="scientific">Exilibacterium tricleocarpae</name>
    <dbReference type="NCBI Taxonomy" id="2591008"/>
    <lineage>
        <taxon>Bacteria</taxon>
        <taxon>Pseudomonadati</taxon>
        <taxon>Pseudomonadota</taxon>
        <taxon>Gammaproteobacteria</taxon>
        <taxon>Cellvibrionales</taxon>
        <taxon>Cellvibrionaceae</taxon>
        <taxon>Exilibacterium</taxon>
    </lineage>
</organism>
<keyword evidence="3" id="KW-1185">Reference proteome</keyword>
<dbReference type="InterPro" id="IPR051541">
    <property type="entry name" value="PTS_SugarTrans_NitroReg"/>
</dbReference>
<dbReference type="PANTHER" id="PTHR47738:SF1">
    <property type="entry name" value="NITROGEN REGULATORY PROTEIN"/>
    <property type="match status" value="1"/>
</dbReference>
<dbReference type="PANTHER" id="PTHR47738">
    <property type="entry name" value="PTS SYSTEM FRUCTOSE-LIKE EIIA COMPONENT-RELATED"/>
    <property type="match status" value="1"/>
</dbReference>
<dbReference type="Proteomes" id="UP000319732">
    <property type="component" value="Unassembled WGS sequence"/>
</dbReference>
<evidence type="ECO:0000313" key="2">
    <source>
        <dbReference type="EMBL" id="TQV80172.1"/>
    </source>
</evidence>
<dbReference type="CDD" id="cd00211">
    <property type="entry name" value="PTS_IIA_fru"/>
    <property type="match status" value="1"/>
</dbReference>
<dbReference type="GO" id="GO:0030295">
    <property type="term" value="F:protein kinase activator activity"/>
    <property type="evidence" value="ECO:0007669"/>
    <property type="project" value="TreeGrafter"/>
</dbReference>
<dbReference type="NCBIfam" id="TIGR01419">
    <property type="entry name" value="nitro_reg_IIA"/>
    <property type="match status" value="1"/>
</dbReference>
<dbReference type="GO" id="GO:0008982">
    <property type="term" value="F:protein-N(PI)-phosphohistidine-sugar phosphotransferase activity"/>
    <property type="evidence" value="ECO:0007669"/>
    <property type="project" value="InterPro"/>
</dbReference>